<protein>
    <recommendedName>
        <fullName evidence="4">Metallohydrolase</fullName>
    </recommendedName>
</protein>
<evidence type="ECO:0000313" key="2">
    <source>
        <dbReference type="EMBL" id="PTQ10077.1"/>
    </source>
</evidence>
<sequence length="368" mass="41316">MPAVTFFPIGNADTCFIELANGRRVLFDFADMHNPDDKDDKRCDLEKEIRDRLNGDKEIDVVAFTHLDTDHCNRAKEVFWLQHAEKYQSDDRIKIKTMWVPATAILEEGVKGQARTLRTEARYRFVEKGEGIRVFGRPDALDDFLKERGVDPAKRRNLISDAGTLCPEFNQAADGVEFFVLAPFADHCDDDTYKRNDTAIFMQATFKVDERLTRLILSADCPHEVIDDIVRVTRKHGNDERLMWDINNVPHHSSYLSLGPDKGDEKTEPVERLRWLYEEQGQDGGLLVSTSSPIPDNDDSDQPPHRQAANYYKGVASELGGQFLVTMQHPSQKSPKPLTIEIGSKGYSVKKLAGGSAAIIGGAAPRAG</sequence>
<accession>A0A2T5FWB7</accession>
<evidence type="ECO:0000256" key="1">
    <source>
        <dbReference type="SAM" id="MobiDB-lite"/>
    </source>
</evidence>
<dbReference type="RefSeq" id="WP_107968425.1">
    <property type="nucleotide sequence ID" value="NZ_NWBU01000010.1"/>
</dbReference>
<organism evidence="2 3">
    <name type="scientific">Sphingomonas oleivorans</name>
    <dbReference type="NCBI Taxonomy" id="1735121"/>
    <lineage>
        <taxon>Bacteria</taxon>
        <taxon>Pseudomonadati</taxon>
        <taxon>Pseudomonadota</taxon>
        <taxon>Alphaproteobacteria</taxon>
        <taxon>Sphingomonadales</taxon>
        <taxon>Sphingomonadaceae</taxon>
        <taxon>Sphingomonas</taxon>
    </lineage>
</organism>
<evidence type="ECO:0008006" key="4">
    <source>
        <dbReference type="Google" id="ProtNLM"/>
    </source>
</evidence>
<keyword evidence="3" id="KW-1185">Reference proteome</keyword>
<proteinExistence type="predicted"/>
<dbReference type="Proteomes" id="UP000244162">
    <property type="component" value="Unassembled WGS sequence"/>
</dbReference>
<dbReference type="OrthoDB" id="9768813at2"/>
<dbReference type="SUPFAM" id="SSF56281">
    <property type="entry name" value="Metallo-hydrolase/oxidoreductase"/>
    <property type="match status" value="1"/>
</dbReference>
<dbReference type="InterPro" id="IPR036866">
    <property type="entry name" value="RibonucZ/Hydroxyglut_hydro"/>
</dbReference>
<dbReference type="Gene3D" id="3.60.15.10">
    <property type="entry name" value="Ribonuclease Z/Hydroxyacylglutathione hydrolase-like"/>
    <property type="match status" value="1"/>
</dbReference>
<dbReference type="EMBL" id="NWBU01000010">
    <property type="protein sequence ID" value="PTQ10077.1"/>
    <property type="molecule type" value="Genomic_DNA"/>
</dbReference>
<comment type="caution">
    <text evidence="2">The sequence shown here is derived from an EMBL/GenBank/DDBJ whole genome shotgun (WGS) entry which is preliminary data.</text>
</comment>
<gene>
    <name evidence="2" type="ORF">CLG96_13125</name>
</gene>
<name>A0A2T5FWB7_9SPHN</name>
<dbReference type="AlphaFoldDB" id="A0A2T5FWB7"/>
<evidence type="ECO:0000313" key="3">
    <source>
        <dbReference type="Proteomes" id="UP000244162"/>
    </source>
</evidence>
<reference evidence="2 3" key="1">
    <citation type="submission" date="2017-09" db="EMBL/GenBank/DDBJ databases">
        <title>Sphingomonas panjinensis sp.nov., isolated from oil-contaminated soil.</title>
        <authorList>
            <person name="Wang L."/>
            <person name="Chen L."/>
        </authorList>
    </citation>
    <scope>NUCLEOTIDE SEQUENCE [LARGE SCALE GENOMIC DNA]</scope>
    <source>
        <strain evidence="2 3">FW-11</strain>
    </source>
</reference>
<feature type="region of interest" description="Disordered" evidence="1">
    <location>
        <begin position="284"/>
        <end position="306"/>
    </location>
</feature>